<accession>A0A9P7B0F3</accession>
<sequence length="146" mass="15883">MSSPTQVKADRAVEDVKKTTISYAFDWGKSPLPPTLLATLLTALHFRPFQPLPMLFPPVLLFSTYLNLHNFTIDSAGLTAAWSGLYLIMARRRSVGGASMGARLGQRFGARGLTRGAAMGLAGLNLVGCGITYGLGRRREEEKRVE</sequence>
<dbReference type="AlphaFoldDB" id="A0A9P7B0F3"/>
<protein>
    <submittedName>
        <fullName evidence="1">Uncharacterized protein</fullName>
    </submittedName>
</protein>
<gene>
    <name evidence="1" type="ORF">D0Z07_0947</name>
</gene>
<comment type="caution">
    <text evidence="1">The sequence shown here is derived from an EMBL/GenBank/DDBJ whole genome shotgun (WGS) entry which is preliminary data.</text>
</comment>
<keyword evidence="2" id="KW-1185">Reference proteome</keyword>
<reference evidence="1" key="1">
    <citation type="submission" date="2019-07" db="EMBL/GenBank/DDBJ databases">
        <title>Hyphodiscus hymeniophilus genome sequencing and assembly.</title>
        <authorList>
            <person name="Kramer G."/>
            <person name="Nodwell J."/>
        </authorList>
    </citation>
    <scope>NUCLEOTIDE SEQUENCE</scope>
    <source>
        <strain evidence="1">ATCC 34498</strain>
    </source>
</reference>
<evidence type="ECO:0000313" key="1">
    <source>
        <dbReference type="EMBL" id="KAG0651989.1"/>
    </source>
</evidence>
<evidence type="ECO:0000313" key="2">
    <source>
        <dbReference type="Proteomes" id="UP000785200"/>
    </source>
</evidence>
<dbReference type="OrthoDB" id="4868994at2759"/>
<dbReference type="EMBL" id="VNKQ01000003">
    <property type="protein sequence ID" value="KAG0651989.1"/>
    <property type="molecule type" value="Genomic_DNA"/>
</dbReference>
<proteinExistence type="predicted"/>
<dbReference type="Proteomes" id="UP000785200">
    <property type="component" value="Unassembled WGS sequence"/>
</dbReference>
<name>A0A9P7B0F3_9HELO</name>
<organism evidence="1 2">
    <name type="scientific">Hyphodiscus hymeniophilus</name>
    <dbReference type="NCBI Taxonomy" id="353542"/>
    <lineage>
        <taxon>Eukaryota</taxon>
        <taxon>Fungi</taxon>
        <taxon>Dikarya</taxon>
        <taxon>Ascomycota</taxon>
        <taxon>Pezizomycotina</taxon>
        <taxon>Leotiomycetes</taxon>
        <taxon>Helotiales</taxon>
        <taxon>Hyphodiscaceae</taxon>
        <taxon>Hyphodiscus</taxon>
    </lineage>
</organism>